<evidence type="ECO:0000313" key="4">
    <source>
        <dbReference type="Proteomes" id="UP000018227"/>
    </source>
</evidence>
<protein>
    <submittedName>
        <fullName evidence="3">Oxidoreductase, NAD-binding domain protein</fullName>
    </submittedName>
</protein>
<organism evidence="3 4">
    <name type="scientific">Catonella morbi ATCC 51271</name>
    <dbReference type="NCBI Taxonomy" id="592026"/>
    <lineage>
        <taxon>Bacteria</taxon>
        <taxon>Bacillati</taxon>
        <taxon>Bacillota</taxon>
        <taxon>Clostridia</taxon>
        <taxon>Lachnospirales</taxon>
        <taxon>Lachnospiraceae</taxon>
        <taxon>Catonella</taxon>
    </lineage>
</organism>
<sequence length="373" mass="41584">MVKIRIENKWISREKMMNIAIIGAGFIAGVHAKSILASGNYIHTVISNIPSQAAEFAAFFNAKEWKTDYKTIDINSIDCVHICTEPSLHYEMICFFADKNVPIICEKPLTLKADEAEKLDGMIREKEVPVCLCFNNRFYPAVQEMRRKIAENELGAPIMLYGSYEQSFHIPPVMNSWRFDADGGNDLRAVSEIGSHLIDLIQFVTGENIVRVSAKFKNRTEKLYLNGEGQLTEDRTDKEFVLKNEDTAIVMFELEGGALASMCLSEISAGKVNELRLNIICKDGRADWSNDLPDRLNIAVKGGDDSSVTLGMQTGFSDSYINMFSEFYKFVNSGGFASDMENNFAVVSDACKNVSVCRAILKSAENDGTFMGV</sequence>
<dbReference type="GO" id="GO:0000166">
    <property type="term" value="F:nucleotide binding"/>
    <property type="evidence" value="ECO:0007669"/>
    <property type="project" value="InterPro"/>
</dbReference>
<dbReference type="eggNOG" id="COG0673">
    <property type="taxonomic scope" value="Bacteria"/>
</dbReference>
<feature type="domain" description="Gfo/Idh/MocA-like oxidoreductase N-terminal" evidence="1">
    <location>
        <begin position="17"/>
        <end position="130"/>
    </location>
</feature>
<evidence type="ECO:0000313" key="3">
    <source>
        <dbReference type="EMBL" id="ESL01926.1"/>
    </source>
</evidence>
<dbReference type="SUPFAM" id="SSF55347">
    <property type="entry name" value="Glyceraldehyde-3-phosphate dehydrogenase-like, C-terminal domain"/>
    <property type="match status" value="1"/>
</dbReference>
<dbReference type="PANTHER" id="PTHR43377">
    <property type="entry name" value="BILIVERDIN REDUCTASE A"/>
    <property type="match status" value="1"/>
</dbReference>
<dbReference type="InterPro" id="IPR055170">
    <property type="entry name" value="GFO_IDH_MocA-like_dom"/>
</dbReference>
<evidence type="ECO:0000259" key="2">
    <source>
        <dbReference type="Pfam" id="PF22725"/>
    </source>
</evidence>
<dbReference type="SUPFAM" id="SSF51735">
    <property type="entry name" value="NAD(P)-binding Rossmann-fold domains"/>
    <property type="match status" value="1"/>
</dbReference>
<dbReference type="Pfam" id="PF01408">
    <property type="entry name" value="GFO_IDH_MocA"/>
    <property type="match status" value="1"/>
</dbReference>
<proteinExistence type="predicted"/>
<reference evidence="3 4" key="1">
    <citation type="submission" date="2013-06" db="EMBL/GenBank/DDBJ databases">
        <authorList>
            <person name="Weinstock G."/>
            <person name="Sodergren E."/>
            <person name="Clifton S."/>
            <person name="Fulton L."/>
            <person name="Fulton B."/>
            <person name="Courtney L."/>
            <person name="Fronick C."/>
            <person name="Harrison M."/>
            <person name="Strong C."/>
            <person name="Farmer C."/>
            <person name="Delahaunty K."/>
            <person name="Markovic C."/>
            <person name="Hall O."/>
            <person name="Minx P."/>
            <person name="Tomlinson C."/>
            <person name="Mitreva M."/>
            <person name="Nelson J."/>
            <person name="Hou S."/>
            <person name="Wollam A."/>
            <person name="Pepin K.H."/>
            <person name="Johnson M."/>
            <person name="Bhonagiri V."/>
            <person name="Nash W.E."/>
            <person name="Warren W."/>
            <person name="Chinwalla A."/>
            <person name="Mardis E.R."/>
            <person name="Wilson R.K."/>
        </authorList>
    </citation>
    <scope>NUCLEOTIDE SEQUENCE [LARGE SCALE GENOMIC DNA]</scope>
    <source>
        <strain evidence="3 4">ATCC 51271</strain>
    </source>
</reference>
<dbReference type="STRING" id="592026.GCWU0000282_002744"/>
<dbReference type="PANTHER" id="PTHR43377:SF1">
    <property type="entry name" value="BILIVERDIN REDUCTASE A"/>
    <property type="match status" value="1"/>
</dbReference>
<dbReference type="HOGENOM" id="CLU_023194_17_2_9"/>
<keyword evidence="4" id="KW-1185">Reference proteome</keyword>
<dbReference type="InterPro" id="IPR000683">
    <property type="entry name" value="Gfo/Idh/MocA-like_OxRdtase_N"/>
</dbReference>
<gene>
    <name evidence="3" type="ORF">GCWU0000282_002744</name>
</gene>
<feature type="domain" description="GFO/IDH/MocA-like oxidoreductase" evidence="2">
    <location>
        <begin position="142"/>
        <end position="286"/>
    </location>
</feature>
<dbReference type="AlphaFoldDB" id="V2Y2J3"/>
<dbReference type="Gene3D" id="3.30.360.10">
    <property type="entry name" value="Dihydrodipicolinate Reductase, domain 2"/>
    <property type="match status" value="1"/>
</dbReference>
<dbReference type="EMBL" id="ACIL03000017">
    <property type="protein sequence ID" value="ESL01926.1"/>
    <property type="molecule type" value="Genomic_DNA"/>
</dbReference>
<dbReference type="Proteomes" id="UP000018227">
    <property type="component" value="Unassembled WGS sequence"/>
</dbReference>
<name>V2Y2J3_9FIRM</name>
<dbReference type="InterPro" id="IPR036291">
    <property type="entry name" value="NAD(P)-bd_dom_sf"/>
</dbReference>
<evidence type="ECO:0000259" key="1">
    <source>
        <dbReference type="Pfam" id="PF01408"/>
    </source>
</evidence>
<accession>V2Y2J3</accession>
<comment type="caution">
    <text evidence="3">The sequence shown here is derived from an EMBL/GenBank/DDBJ whole genome shotgun (WGS) entry which is preliminary data.</text>
</comment>
<dbReference type="Pfam" id="PF22725">
    <property type="entry name" value="GFO_IDH_MocA_C3"/>
    <property type="match status" value="1"/>
</dbReference>
<dbReference type="Gene3D" id="3.40.50.720">
    <property type="entry name" value="NAD(P)-binding Rossmann-like Domain"/>
    <property type="match status" value="1"/>
</dbReference>
<dbReference type="InterPro" id="IPR051450">
    <property type="entry name" value="Gfo/Idh/MocA_Oxidoreductases"/>
</dbReference>